<sequence length="207" mass="23203">MISFQEANLIDVIKGMIARKTTDTNKIYIAHGCNCFAAMGAGFAAQVARHFPAAEKADRLYAKEFKTEVDKETHQLGTLSAAEIGHGTVMFNLYSQLYPGADFRLDAFERAFDDMMLRLEEAHNTEDVKPLVLMPRIGAGIGGGKWEEILEVIKNYENVADIIVFDYKPLVIVSSCKTHYEDHSPFVSTKAEDVDLARYMVEDVEQD</sequence>
<dbReference type="PANTHER" id="PTHR12521">
    <property type="entry name" value="PROTEIN C6ORF130"/>
    <property type="match status" value="1"/>
</dbReference>
<dbReference type="InterPro" id="IPR050892">
    <property type="entry name" value="ADP-ribose_metab_enzymes"/>
</dbReference>
<dbReference type="Gene3D" id="3.40.220.10">
    <property type="entry name" value="Leucine Aminopeptidase, subunit E, domain 1"/>
    <property type="match status" value="1"/>
</dbReference>
<dbReference type="OrthoDB" id="15963at10239"/>
<evidence type="ECO:0000313" key="3">
    <source>
        <dbReference type="Proteomes" id="UP000002236"/>
    </source>
</evidence>
<dbReference type="GeneID" id="9861477"/>
<dbReference type="RefSeq" id="YP_003969359.1">
    <property type="nucleotide sequence ID" value="NC_014636.1"/>
</dbReference>
<dbReference type="EMBL" id="HM452126">
    <property type="protein sequence ID" value="ADM79913.1"/>
    <property type="molecule type" value="Genomic_DNA"/>
</dbReference>
<reference evidence="2 3" key="1">
    <citation type="journal article" date="2012" name="Vet. Microbiol.">
        <title>Complete genome sequence and characterization of a broad-host range T4-like bacteriophage phiAS5 infecting Aeromonas salmonicida subsp. salmonicida.</title>
        <authorList>
            <person name="Kim J.H."/>
            <person name="Son J.S."/>
            <person name="Choi Y.J."/>
            <person name="Choresca C.H.Jr."/>
            <person name="Shin S.P."/>
            <person name="Han J.E."/>
            <person name="Jun J.W."/>
            <person name="Park S.C."/>
        </authorList>
    </citation>
    <scope>NUCLEOTIDE SEQUENCE [LARGE SCALE GENOMIC DNA]</scope>
</reference>
<dbReference type="Proteomes" id="UP000002236">
    <property type="component" value="Segment"/>
</dbReference>
<evidence type="ECO:0000259" key="1">
    <source>
        <dbReference type="SMART" id="SM00506"/>
    </source>
</evidence>
<dbReference type="PANTHER" id="PTHR12521:SF0">
    <property type="entry name" value="ADP-RIBOSE GLYCOHYDROLASE OARD1"/>
    <property type="match status" value="1"/>
</dbReference>
<organism evidence="2 3">
    <name type="scientific">Aeromonas phage phiAS5</name>
    <dbReference type="NCBI Taxonomy" id="879630"/>
    <lineage>
        <taxon>Viruses</taxon>
        <taxon>Duplodnaviria</taxon>
        <taxon>Heunggongvirae</taxon>
        <taxon>Uroviricota</taxon>
        <taxon>Caudoviricetes</taxon>
        <taxon>Pantevenvirales</taxon>
        <taxon>Straboviridae</taxon>
        <taxon>Chrysonvirus</taxon>
        <taxon>Chrysonvirus as5</taxon>
    </lineage>
</organism>
<dbReference type="GO" id="GO:0140291">
    <property type="term" value="P:peptidyl-glutamate ADP-deribosylation"/>
    <property type="evidence" value="ECO:0007669"/>
    <property type="project" value="TreeGrafter"/>
</dbReference>
<dbReference type="InterPro" id="IPR002589">
    <property type="entry name" value="Macro_dom"/>
</dbReference>
<keyword evidence="3" id="KW-1185">Reference proteome</keyword>
<accession>E1A2G7</accession>
<dbReference type="SMART" id="SM00506">
    <property type="entry name" value="A1pp"/>
    <property type="match status" value="1"/>
</dbReference>
<proteinExistence type="predicted"/>
<dbReference type="KEGG" id="vg:9861477"/>
<dbReference type="SUPFAM" id="SSF52949">
    <property type="entry name" value="Macro domain-like"/>
    <property type="match status" value="1"/>
</dbReference>
<dbReference type="InterPro" id="IPR043472">
    <property type="entry name" value="Macro_dom-like"/>
</dbReference>
<evidence type="ECO:0000313" key="2">
    <source>
        <dbReference type="EMBL" id="ADM79913.1"/>
    </source>
</evidence>
<name>E1A2G7_9CAUD</name>
<protein>
    <recommendedName>
        <fullName evidence="1">Macro domain-containing protein</fullName>
    </recommendedName>
</protein>
<gene>
    <name evidence="2" type="ORF">phiAS5_ORF0070</name>
</gene>
<feature type="domain" description="Macro" evidence="1">
    <location>
        <begin position="1"/>
        <end position="153"/>
    </location>
</feature>